<dbReference type="InterPro" id="IPR038731">
    <property type="entry name" value="RgtA/B/C-like"/>
</dbReference>
<feature type="transmembrane region" description="Helical" evidence="9">
    <location>
        <begin position="98"/>
        <end position="119"/>
    </location>
</feature>
<evidence type="ECO:0000256" key="7">
    <source>
        <dbReference type="ARBA" id="ARBA00023136"/>
    </source>
</evidence>
<dbReference type="PANTHER" id="PTHR33908:SF11">
    <property type="entry name" value="MEMBRANE PROTEIN"/>
    <property type="match status" value="1"/>
</dbReference>
<keyword evidence="8" id="KW-0802">TPR repeat</keyword>
<keyword evidence="2" id="KW-1003">Cell membrane</keyword>
<feature type="transmembrane region" description="Helical" evidence="9">
    <location>
        <begin position="21"/>
        <end position="40"/>
    </location>
</feature>
<dbReference type="SMART" id="SM00028">
    <property type="entry name" value="TPR"/>
    <property type="match status" value="3"/>
</dbReference>
<feature type="transmembrane region" description="Helical" evidence="9">
    <location>
        <begin position="153"/>
        <end position="169"/>
    </location>
</feature>
<evidence type="ECO:0000313" key="11">
    <source>
        <dbReference type="EMBL" id="KPJ74434.1"/>
    </source>
</evidence>
<dbReference type="AlphaFoldDB" id="A0A0S7YI59"/>
<feature type="transmembrane region" description="Helical" evidence="9">
    <location>
        <begin position="416"/>
        <end position="435"/>
    </location>
</feature>
<dbReference type="Pfam" id="PF13231">
    <property type="entry name" value="PMT_2"/>
    <property type="match status" value="1"/>
</dbReference>
<protein>
    <recommendedName>
        <fullName evidence="10">Glycosyltransferase RgtA/B/C/D-like domain-containing protein</fullName>
    </recommendedName>
</protein>
<evidence type="ECO:0000259" key="10">
    <source>
        <dbReference type="Pfam" id="PF13231"/>
    </source>
</evidence>
<name>A0A0S7YI59_UNCT6</name>
<dbReference type="Proteomes" id="UP000051012">
    <property type="component" value="Unassembled WGS sequence"/>
</dbReference>
<evidence type="ECO:0000256" key="8">
    <source>
        <dbReference type="PROSITE-ProRule" id="PRU00339"/>
    </source>
</evidence>
<gene>
    <name evidence="11" type="ORF">AMJ52_00555</name>
</gene>
<evidence type="ECO:0000256" key="5">
    <source>
        <dbReference type="ARBA" id="ARBA00022692"/>
    </source>
</evidence>
<keyword evidence="6 9" id="KW-1133">Transmembrane helix</keyword>
<dbReference type="InterPro" id="IPR011990">
    <property type="entry name" value="TPR-like_helical_dom_sf"/>
</dbReference>
<feature type="repeat" description="TPR" evidence="8">
    <location>
        <begin position="604"/>
        <end position="637"/>
    </location>
</feature>
<evidence type="ECO:0000313" key="12">
    <source>
        <dbReference type="Proteomes" id="UP000051012"/>
    </source>
</evidence>
<feature type="domain" description="Glycosyltransferase RgtA/B/C/D-like" evidence="10">
    <location>
        <begin position="80"/>
        <end position="229"/>
    </location>
</feature>
<organism evidence="11 12">
    <name type="scientific">candidate division TA06 bacterium DG_78</name>
    <dbReference type="NCBI Taxonomy" id="1703772"/>
    <lineage>
        <taxon>Bacteria</taxon>
        <taxon>Bacteria division TA06</taxon>
    </lineage>
</organism>
<feature type="transmembrane region" description="Helical" evidence="9">
    <location>
        <begin position="221"/>
        <end position="240"/>
    </location>
</feature>
<keyword evidence="7 9" id="KW-0472">Membrane</keyword>
<feature type="transmembrane region" description="Helical" evidence="9">
    <location>
        <begin position="442"/>
        <end position="459"/>
    </location>
</feature>
<dbReference type="Gene3D" id="1.25.40.10">
    <property type="entry name" value="Tetratricopeptide repeat domain"/>
    <property type="match status" value="1"/>
</dbReference>
<dbReference type="EMBL" id="LJNI01000004">
    <property type="protein sequence ID" value="KPJ74434.1"/>
    <property type="molecule type" value="Genomic_DNA"/>
</dbReference>
<feature type="repeat" description="TPR" evidence="8">
    <location>
        <begin position="510"/>
        <end position="543"/>
    </location>
</feature>
<feature type="transmembrane region" description="Helical" evidence="9">
    <location>
        <begin position="391"/>
        <end position="410"/>
    </location>
</feature>
<dbReference type="GO" id="GO:0016763">
    <property type="term" value="F:pentosyltransferase activity"/>
    <property type="evidence" value="ECO:0007669"/>
    <property type="project" value="TreeGrafter"/>
</dbReference>
<feature type="transmembrane region" description="Helical" evidence="9">
    <location>
        <begin position="181"/>
        <end position="209"/>
    </location>
</feature>
<evidence type="ECO:0000256" key="6">
    <source>
        <dbReference type="ARBA" id="ARBA00022989"/>
    </source>
</evidence>
<feature type="repeat" description="TPR" evidence="8">
    <location>
        <begin position="638"/>
        <end position="671"/>
    </location>
</feature>
<feature type="transmembrane region" description="Helical" evidence="9">
    <location>
        <begin position="357"/>
        <end position="379"/>
    </location>
</feature>
<dbReference type="PROSITE" id="PS50005">
    <property type="entry name" value="TPR"/>
    <property type="match status" value="3"/>
</dbReference>
<accession>A0A0S7YI59</accession>
<sequence length="683" mass="78220">MSKKSHEKTSPYMKNIVTRTKTLLCIVFLLAFSLRLIYLIQISDTPYFEYPAGDSKFIFERAQEILSADIIGTEINFHSSPAYPYFIALIFWLSKNNFFVLGIVQILIGSVNCLLIFLLAKKITKGKNTPAFIAGVMAALYGILAFFDADILAIFFTLVFVTLTLLLLIEAHQSHRRSLALLAGIALGCAALDRTNIVLFAPVAAWFLASEFSLKLKSWKWKPAILFIVGTILVIIPFTLRNYFVGNDFVLVSSNAGINLYIGNNPKANGVFNLPQESGLSNYDLYRSSGETAERETGRQLKPSQVSRFWMKKAVSFIVEHPATAVTLAWRKFLLLWNFYEVPNHLNFYYIRAKSAPILHMLFVGFWLVAPLAVVGIAWKWKQGLKVYDKLLIAFLITYMLSLLPFFITARYRLPMVPVLIVFASVTVVEILNVIKQNKIKQLLWIAIGLILVSVFVDWQRIQFSYSYQRIIIGTRYVKRALENPQSYYNDFYKAIIELKWAVETEPFDAHAHYQLGKAYASIGYYSGAIDEWTITTTIDPEYPSAVEVLEIARDRFTTKGDIVSAEDIPKTPYEETQLLVAQKQYDRAVDMCRTIICEDPYHFQAYNDLGLIFFETRQHNQAIDVLTRGLHIMPDNYFLVYTLAGIYYRLGETEKAKQLLKHYVEIDPHNTRVLELLDMLEK</sequence>
<feature type="transmembrane region" description="Helical" evidence="9">
    <location>
        <begin position="131"/>
        <end position="147"/>
    </location>
</feature>
<dbReference type="GO" id="GO:0009103">
    <property type="term" value="P:lipopolysaccharide biosynthetic process"/>
    <property type="evidence" value="ECO:0007669"/>
    <property type="project" value="UniProtKB-ARBA"/>
</dbReference>
<dbReference type="SUPFAM" id="SSF48452">
    <property type="entry name" value="TPR-like"/>
    <property type="match status" value="1"/>
</dbReference>
<evidence type="ECO:0000256" key="1">
    <source>
        <dbReference type="ARBA" id="ARBA00004651"/>
    </source>
</evidence>
<evidence type="ECO:0000256" key="9">
    <source>
        <dbReference type="SAM" id="Phobius"/>
    </source>
</evidence>
<dbReference type="InterPro" id="IPR050297">
    <property type="entry name" value="LipidA_mod_glycosyltrf_83"/>
</dbReference>
<evidence type="ECO:0000256" key="2">
    <source>
        <dbReference type="ARBA" id="ARBA00022475"/>
    </source>
</evidence>
<comment type="caution">
    <text evidence="11">The sequence shown here is derived from an EMBL/GenBank/DDBJ whole genome shotgun (WGS) entry which is preliminary data.</text>
</comment>
<comment type="subcellular location">
    <subcellularLocation>
        <location evidence="1">Cell membrane</location>
        <topology evidence="1">Multi-pass membrane protein</topology>
    </subcellularLocation>
</comment>
<dbReference type="GO" id="GO:0005886">
    <property type="term" value="C:plasma membrane"/>
    <property type="evidence" value="ECO:0007669"/>
    <property type="project" value="UniProtKB-SubCell"/>
</dbReference>
<proteinExistence type="predicted"/>
<keyword evidence="3" id="KW-0328">Glycosyltransferase</keyword>
<keyword evidence="4" id="KW-0808">Transferase</keyword>
<dbReference type="Pfam" id="PF14559">
    <property type="entry name" value="TPR_19"/>
    <property type="match status" value="1"/>
</dbReference>
<feature type="transmembrane region" description="Helical" evidence="9">
    <location>
        <begin position="314"/>
        <end position="337"/>
    </location>
</feature>
<dbReference type="PANTHER" id="PTHR33908">
    <property type="entry name" value="MANNOSYLTRANSFERASE YKCB-RELATED"/>
    <property type="match status" value="1"/>
</dbReference>
<evidence type="ECO:0000256" key="4">
    <source>
        <dbReference type="ARBA" id="ARBA00022679"/>
    </source>
</evidence>
<evidence type="ECO:0000256" key="3">
    <source>
        <dbReference type="ARBA" id="ARBA00022676"/>
    </source>
</evidence>
<reference evidence="11 12" key="1">
    <citation type="journal article" date="2015" name="Microbiome">
        <title>Genomic resolution of linkages in carbon, nitrogen, and sulfur cycling among widespread estuary sediment bacteria.</title>
        <authorList>
            <person name="Baker B.J."/>
            <person name="Lazar C.S."/>
            <person name="Teske A.P."/>
            <person name="Dick G.J."/>
        </authorList>
    </citation>
    <scope>NUCLEOTIDE SEQUENCE [LARGE SCALE GENOMIC DNA]</scope>
    <source>
        <strain evidence="11">DG_78</strain>
    </source>
</reference>
<keyword evidence="5 9" id="KW-0812">Transmembrane</keyword>
<dbReference type="InterPro" id="IPR019734">
    <property type="entry name" value="TPR_rpt"/>
</dbReference>